<dbReference type="OrthoDB" id="1354291at2"/>
<dbReference type="AlphaFoldDB" id="A0A1L7I575"/>
<dbReference type="STRING" id="1229726.GRFL_2043"/>
<accession>A0A1L7I575</accession>
<sequence length="154" mass="16637">MKKIFRVLGICSLFLVLVSANSNDTHLITLTVDTSAINSSNIDEVSSFGQESGVTNEEYTITVKSGDIVVWQGVSSSSEDDEVLISAINYQGGTNVFGQNTLKDTSQNPGVVIGVVGDHPDGTETKYMISFKVRNNGSRRNGTFNIDPKIMVKN</sequence>
<dbReference type="InterPro" id="IPR038712">
    <property type="entry name" value="PixA-like_sf"/>
</dbReference>
<protein>
    <submittedName>
        <fullName evidence="1">Uncharacterized protein</fullName>
    </submittedName>
</protein>
<dbReference type="KEGG" id="gfl:GRFL_2043"/>
<dbReference type="Gene3D" id="2.60.40.3910">
    <property type="entry name" value="Inclusion body protein"/>
    <property type="match status" value="1"/>
</dbReference>
<reference evidence="1 2" key="1">
    <citation type="submission" date="2016-07" db="EMBL/GenBank/DDBJ databases">
        <title>Multi-omics approach to identify versatile polysaccharide utilization systems of a marine flavobacterium Gramella flava.</title>
        <authorList>
            <person name="Tang K."/>
        </authorList>
    </citation>
    <scope>NUCLEOTIDE SEQUENCE [LARGE SCALE GENOMIC DNA]</scope>
    <source>
        <strain evidence="1 2">JLT2011</strain>
    </source>
</reference>
<dbReference type="EMBL" id="CP016359">
    <property type="protein sequence ID" value="APU68767.1"/>
    <property type="molecule type" value="Genomic_DNA"/>
</dbReference>
<evidence type="ECO:0000313" key="2">
    <source>
        <dbReference type="Proteomes" id="UP000186230"/>
    </source>
</evidence>
<name>A0A1L7I575_9FLAO</name>
<proteinExistence type="predicted"/>
<organism evidence="1 2">
    <name type="scientific">Christiangramia flava JLT2011</name>
    <dbReference type="NCBI Taxonomy" id="1229726"/>
    <lineage>
        <taxon>Bacteria</taxon>
        <taxon>Pseudomonadati</taxon>
        <taxon>Bacteroidota</taxon>
        <taxon>Flavobacteriia</taxon>
        <taxon>Flavobacteriales</taxon>
        <taxon>Flavobacteriaceae</taxon>
        <taxon>Christiangramia</taxon>
    </lineage>
</organism>
<keyword evidence="2" id="KW-1185">Reference proteome</keyword>
<dbReference type="Proteomes" id="UP000186230">
    <property type="component" value="Chromosome"/>
</dbReference>
<evidence type="ECO:0000313" key="1">
    <source>
        <dbReference type="EMBL" id="APU68767.1"/>
    </source>
</evidence>
<dbReference type="RefSeq" id="WP_083644498.1">
    <property type="nucleotide sequence ID" value="NZ_AMRU01000006.1"/>
</dbReference>
<gene>
    <name evidence="1" type="ORF">GRFL_2043</name>
</gene>